<dbReference type="InterPro" id="IPR050098">
    <property type="entry name" value="TFPI/VKTCI-like"/>
</dbReference>
<gene>
    <name evidence="3" type="ORF">P879_10743</name>
</gene>
<feature type="domain" description="BPTI/Kunitz inhibitor" evidence="2">
    <location>
        <begin position="25"/>
        <end position="75"/>
    </location>
</feature>
<sequence>IQLAPPPLPPPPPPPPPKASLPVRCSLSINAGCCTEKISKYAFVVEKKQCQIFTYSGCGGNGNRFDTLQECMDFCKRKS</sequence>
<proteinExistence type="predicted"/>
<dbReference type="CDD" id="cd00109">
    <property type="entry name" value="Kunitz-type"/>
    <property type="match status" value="1"/>
</dbReference>
<dbReference type="PANTHER" id="PTHR10083">
    <property type="entry name" value="KUNITZ-TYPE PROTEASE INHIBITOR-RELATED"/>
    <property type="match status" value="1"/>
</dbReference>
<name>A0A8T0DEG4_9TREM</name>
<accession>A0A8T0DEG4</accession>
<organism evidence="3 4">
    <name type="scientific">Paragonimus westermani</name>
    <dbReference type="NCBI Taxonomy" id="34504"/>
    <lineage>
        <taxon>Eukaryota</taxon>
        <taxon>Metazoa</taxon>
        <taxon>Spiralia</taxon>
        <taxon>Lophotrochozoa</taxon>
        <taxon>Platyhelminthes</taxon>
        <taxon>Trematoda</taxon>
        <taxon>Digenea</taxon>
        <taxon>Plagiorchiida</taxon>
        <taxon>Troglotremata</taxon>
        <taxon>Troglotrematidae</taxon>
        <taxon>Paragonimus</taxon>
    </lineage>
</organism>
<dbReference type="PROSITE" id="PS50279">
    <property type="entry name" value="BPTI_KUNITZ_2"/>
    <property type="match status" value="1"/>
</dbReference>
<comment type="caution">
    <text evidence="3">The sequence shown here is derived from an EMBL/GenBank/DDBJ whole genome shotgun (WGS) entry which is preliminary data.</text>
</comment>
<dbReference type="PRINTS" id="PR00759">
    <property type="entry name" value="BASICPTASE"/>
</dbReference>
<dbReference type="EMBL" id="JTDF01007039">
    <property type="protein sequence ID" value="KAF8565268.1"/>
    <property type="molecule type" value="Genomic_DNA"/>
</dbReference>
<evidence type="ECO:0000259" key="2">
    <source>
        <dbReference type="PROSITE" id="PS50279"/>
    </source>
</evidence>
<evidence type="ECO:0000256" key="1">
    <source>
        <dbReference type="ARBA" id="ARBA00023157"/>
    </source>
</evidence>
<dbReference type="GO" id="GO:0004867">
    <property type="term" value="F:serine-type endopeptidase inhibitor activity"/>
    <property type="evidence" value="ECO:0007669"/>
    <property type="project" value="InterPro"/>
</dbReference>
<evidence type="ECO:0000313" key="4">
    <source>
        <dbReference type="Proteomes" id="UP000699462"/>
    </source>
</evidence>
<dbReference type="InterPro" id="IPR020901">
    <property type="entry name" value="Prtase_inh_Kunz-CS"/>
</dbReference>
<dbReference type="SMART" id="SM00131">
    <property type="entry name" value="KU"/>
    <property type="match status" value="1"/>
</dbReference>
<dbReference type="SUPFAM" id="SSF57362">
    <property type="entry name" value="BPTI-like"/>
    <property type="match status" value="1"/>
</dbReference>
<dbReference type="Gene3D" id="4.10.410.10">
    <property type="entry name" value="Pancreatic trypsin inhibitor Kunitz domain"/>
    <property type="match status" value="1"/>
</dbReference>
<evidence type="ECO:0000313" key="3">
    <source>
        <dbReference type="EMBL" id="KAF8565268.1"/>
    </source>
</evidence>
<dbReference type="InterPro" id="IPR002223">
    <property type="entry name" value="Kunitz_BPTI"/>
</dbReference>
<keyword evidence="1" id="KW-1015">Disulfide bond</keyword>
<dbReference type="OrthoDB" id="4473401at2759"/>
<keyword evidence="4" id="KW-1185">Reference proteome</keyword>
<dbReference type="PANTHER" id="PTHR10083:SF374">
    <property type="entry name" value="BPTI_KUNITZ INHIBITOR DOMAIN-CONTAINING PROTEIN"/>
    <property type="match status" value="1"/>
</dbReference>
<reference evidence="3 4" key="1">
    <citation type="submission" date="2019-07" db="EMBL/GenBank/DDBJ databases">
        <title>Annotation for the trematode Paragonimus westermani.</title>
        <authorList>
            <person name="Choi Y.-J."/>
        </authorList>
    </citation>
    <scope>NUCLEOTIDE SEQUENCE [LARGE SCALE GENOMIC DNA]</scope>
    <source>
        <strain evidence="3">180907_Pwestermani</strain>
    </source>
</reference>
<dbReference type="AlphaFoldDB" id="A0A8T0DEG4"/>
<dbReference type="Pfam" id="PF00014">
    <property type="entry name" value="Kunitz_BPTI"/>
    <property type="match status" value="1"/>
</dbReference>
<protein>
    <recommendedName>
        <fullName evidence="2">BPTI/Kunitz inhibitor domain-containing protein</fullName>
    </recommendedName>
</protein>
<dbReference type="Proteomes" id="UP000699462">
    <property type="component" value="Unassembled WGS sequence"/>
</dbReference>
<dbReference type="PROSITE" id="PS00280">
    <property type="entry name" value="BPTI_KUNITZ_1"/>
    <property type="match status" value="1"/>
</dbReference>
<dbReference type="InterPro" id="IPR036880">
    <property type="entry name" value="Kunitz_BPTI_sf"/>
</dbReference>
<feature type="non-terminal residue" evidence="3">
    <location>
        <position position="1"/>
    </location>
</feature>